<dbReference type="AlphaFoldDB" id="I7GJ40"/>
<evidence type="ECO:0000313" key="1">
    <source>
        <dbReference type="EMBL" id="BAE91011.1"/>
    </source>
</evidence>
<sequence>MKEKKGEEYQKQRGDHLVGSERKSLCYLTCIANTCKHFRSHNGKKKSAIGSPLPGVSFFKKLTLSFYLFNSKREGS</sequence>
<name>I7GJ40_MACFA</name>
<proteinExistence type="evidence at transcript level"/>
<dbReference type="EMBL" id="AB173949">
    <property type="protein sequence ID" value="BAE91011.1"/>
    <property type="molecule type" value="mRNA"/>
</dbReference>
<accession>I7GJ40</accession>
<reference evidence="1" key="1">
    <citation type="journal article" date="2007" name="PLoS Biol.">
        <title>Rate of evolution in brain-expressed genes in humans and other primates.</title>
        <authorList>
            <person name="Wang H.-Y."/>
            <person name="Chien H.-C."/>
            <person name="Osada N."/>
            <person name="Hashimoto K."/>
            <person name="Sugano S."/>
            <person name="Gojobori T."/>
            <person name="Chou C.-K."/>
            <person name="Tsai S.-F."/>
            <person name="Wu C.-I."/>
            <person name="Shen C.-K.J."/>
        </authorList>
    </citation>
    <scope>NUCLEOTIDE SEQUENCE</scope>
</reference>
<organism evidence="1">
    <name type="scientific">Macaca fascicularis</name>
    <name type="common">Crab-eating macaque</name>
    <name type="synonym">Cynomolgus monkey</name>
    <dbReference type="NCBI Taxonomy" id="9541"/>
    <lineage>
        <taxon>Eukaryota</taxon>
        <taxon>Metazoa</taxon>
        <taxon>Chordata</taxon>
        <taxon>Craniata</taxon>
        <taxon>Vertebrata</taxon>
        <taxon>Euteleostomi</taxon>
        <taxon>Mammalia</taxon>
        <taxon>Eutheria</taxon>
        <taxon>Euarchontoglires</taxon>
        <taxon>Primates</taxon>
        <taxon>Haplorrhini</taxon>
        <taxon>Catarrhini</taxon>
        <taxon>Cercopithecidae</taxon>
        <taxon>Cercopithecinae</taxon>
        <taxon>Macaca</taxon>
    </lineage>
</organism>
<protein>
    <submittedName>
        <fullName evidence="1">Macaca fascicularis brain cDNA clone: QmoA-11303, similar to human beta-site APP-cleaving enzyme 1 (BACE1), transcriptvariant d, mRNA, RefSeq: NM_138973.2</fullName>
    </submittedName>
</protein>